<dbReference type="Proteomes" id="UP000076842">
    <property type="component" value="Unassembled WGS sequence"/>
</dbReference>
<reference evidence="2 3" key="1">
    <citation type="journal article" date="2016" name="Mol. Biol. Evol.">
        <title>Comparative Genomics of Early-Diverging Mushroom-Forming Fungi Provides Insights into the Origins of Lignocellulose Decay Capabilities.</title>
        <authorList>
            <person name="Nagy L.G."/>
            <person name="Riley R."/>
            <person name="Tritt A."/>
            <person name="Adam C."/>
            <person name="Daum C."/>
            <person name="Floudas D."/>
            <person name="Sun H."/>
            <person name="Yadav J.S."/>
            <person name="Pangilinan J."/>
            <person name="Larsson K.H."/>
            <person name="Matsuura K."/>
            <person name="Barry K."/>
            <person name="Labutti K."/>
            <person name="Kuo R."/>
            <person name="Ohm R.A."/>
            <person name="Bhattacharya S.S."/>
            <person name="Shirouzu T."/>
            <person name="Yoshinaga Y."/>
            <person name="Martin F.M."/>
            <person name="Grigoriev I.V."/>
            <person name="Hibbett D.S."/>
        </authorList>
    </citation>
    <scope>NUCLEOTIDE SEQUENCE [LARGE SCALE GENOMIC DNA]</scope>
    <source>
        <strain evidence="2 3">HHB12733</strain>
    </source>
</reference>
<name>A0A165CI96_9BASI</name>
<dbReference type="InParanoid" id="A0A165CI96"/>
<dbReference type="EMBL" id="KV424141">
    <property type="protein sequence ID" value="KZT50848.1"/>
    <property type="molecule type" value="Genomic_DNA"/>
</dbReference>
<keyword evidence="3" id="KW-1185">Reference proteome</keyword>
<accession>A0A165CI96</accession>
<evidence type="ECO:0000313" key="3">
    <source>
        <dbReference type="Proteomes" id="UP000076842"/>
    </source>
</evidence>
<feature type="region of interest" description="Disordered" evidence="1">
    <location>
        <begin position="124"/>
        <end position="144"/>
    </location>
</feature>
<evidence type="ECO:0000256" key="1">
    <source>
        <dbReference type="SAM" id="MobiDB-lite"/>
    </source>
</evidence>
<dbReference type="AlphaFoldDB" id="A0A165CI96"/>
<feature type="non-terminal residue" evidence="2">
    <location>
        <position position="144"/>
    </location>
</feature>
<evidence type="ECO:0000313" key="2">
    <source>
        <dbReference type="EMBL" id="KZT50848.1"/>
    </source>
</evidence>
<protein>
    <submittedName>
        <fullName evidence="2">Uncharacterized protein</fullName>
    </submittedName>
</protein>
<gene>
    <name evidence="2" type="ORF">CALCODRAFT_558928</name>
</gene>
<organism evidence="2 3">
    <name type="scientific">Calocera cornea HHB12733</name>
    <dbReference type="NCBI Taxonomy" id="1353952"/>
    <lineage>
        <taxon>Eukaryota</taxon>
        <taxon>Fungi</taxon>
        <taxon>Dikarya</taxon>
        <taxon>Basidiomycota</taxon>
        <taxon>Agaricomycotina</taxon>
        <taxon>Dacrymycetes</taxon>
        <taxon>Dacrymycetales</taxon>
        <taxon>Dacrymycetaceae</taxon>
        <taxon>Calocera</taxon>
    </lineage>
</organism>
<proteinExistence type="predicted"/>
<sequence length="144" mass="15705">MPQWANAENMPQPITAAQALDTSVDADIWYTLWFDVTGAAPPPWHLQDLLGLREQLCCPFFGPLQYHATEAELLAAAPSAARIQLCEPDEAEDFVPEAQLNDLLAEFGMEQGMMAQAQQLGDIAEGEGSVDTDIEDILDDQGDS</sequence>